<dbReference type="OrthoDB" id="1495896at2"/>
<keyword evidence="1" id="KW-0472">Membrane</keyword>
<organism evidence="2 3">
    <name type="scientific">Kaistia soli DSM 19436</name>
    <dbReference type="NCBI Taxonomy" id="1122133"/>
    <lineage>
        <taxon>Bacteria</taxon>
        <taxon>Pseudomonadati</taxon>
        <taxon>Pseudomonadota</taxon>
        <taxon>Alphaproteobacteria</taxon>
        <taxon>Hyphomicrobiales</taxon>
        <taxon>Kaistiaceae</taxon>
        <taxon>Kaistia</taxon>
    </lineage>
</organism>
<gene>
    <name evidence="2" type="ORF">SAMN02745157_2904</name>
</gene>
<reference evidence="2 3" key="1">
    <citation type="submission" date="2016-11" db="EMBL/GenBank/DDBJ databases">
        <authorList>
            <person name="Jaros S."/>
            <person name="Januszkiewicz K."/>
            <person name="Wedrychowicz H."/>
        </authorList>
    </citation>
    <scope>NUCLEOTIDE SEQUENCE [LARGE SCALE GENOMIC DNA]</scope>
    <source>
        <strain evidence="2 3">DSM 19436</strain>
    </source>
</reference>
<accession>A0A1M5E649</accession>
<proteinExistence type="predicted"/>
<dbReference type="InterPro" id="IPR018037">
    <property type="entry name" value="FixH_proteobacterial"/>
</dbReference>
<keyword evidence="3" id="KW-1185">Reference proteome</keyword>
<keyword evidence="1" id="KW-0812">Transmembrane</keyword>
<dbReference type="Pfam" id="PF05751">
    <property type="entry name" value="FixH"/>
    <property type="match status" value="1"/>
</dbReference>
<dbReference type="RefSeq" id="WP_073053854.1">
    <property type="nucleotide sequence ID" value="NZ_FQUP01000002.1"/>
</dbReference>
<dbReference type="InterPro" id="IPR008620">
    <property type="entry name" value="FixH"/>
</dbReference>
<name>A0A1M5E649_9HYPH</name>
<protein>
    <submittedName>
        <fullName evidence="2">Nitrogen fixation protein FixH</fullName>
    </submittedName>
</protein>
<evidence type="ECO:0000313" key="3">
    <source>
        <dbReference type="Proteomes" id="UP000184485"/>
    </source>
</evidence>
<feature type="transmembrane region" description="Helical" evidence="1">
    <location>
        <begin position="12"/>
        <end position="36"/>
    </location>
</feature>
<evidence type="ECO:0000256" key="1">
    <source>
        <dbReference type="SAM" id="Phobius"/>
    </source>
</evidence>
<sequence>MTSKALREREFTGWHMLAGMGAFFGVIIGVNVFLAVSASRTWTGLVVENSYVASQEFNEKERLAKEQAALGWRAVLTYDASRLQLDIRDRDGAPIDLGPVTVALTRPLGDHEDRTVPLFRGTNGVYSAVIDLPHGVWNAVSAAPGTPHGAFEQHSRLMIR</sequence>
<dbReference type="STRING" id="1122133.SAMN02745157_2904"/>
<dbReference type="EMBL" id="FQUP01000002">
    <property type="protein sequence ID" value="SHF74719.1"/>
    <property type="molecule type" value="Genomic_DNA"/>
</dbReference>
<evidence type="ECO:0000313" key="2">
    <source>
        <dbReference type="EMBL" id="SHF74719.1"/>
    </source>
</evidence>
<dbReference type="PIRSF" id="PIRSF011386">
    <property type="entry name" value="FixH"/>
    <property type="match status" value="1"/>
</dbReference>
<keyword evidence="1" id="KW-1133">Transmembrane helix</keyword>
<dbReference type="Proteomes" id="UP000184485">
    <property type="component" value="Unassembled WGS sequence"/>
</dbReference>
<dbReference type="AlphaFoldDB" id="A0A1M5E649"/>